<accession>A0ACB9VQT0</accession>
<organism evidence="1 2">
    <name type="scientific">Chaenocephalus aceratus</name>
    <name type="common">Blackfin icefish</name>
    <name type="synonym">Chaenichthys aceratus</name>
    <dbReference type="NCBI Taxonomy" id="36190"/>
    <lineage>
        <taxon>Eukaryota</taxon>
        <taxon>Metazoa</taxon>
        <taxon>Chordata</taxon>
        <taxon>Craniata</taxon>
        <taxon>Vertebrata</taxon>
        <taxon>Euteleostomi</taxon>
        <taxon>Actinopterygii</taxon>
        <taxon>Neopterygii</taxon>
        <taxon>Teleostei</taxon>
        <taxon>Neoteleostei</taxon>
        <taxon>Acanthomorphata</taxon>
        <taxon>Eupercaria</taxon>
        <taxon>Perciformes</taxon>
        <taxon>Notothenioidei</taxon>
        <taxon>Channichthyidae</taxon>
        <taxon>Chaenocephalus</taxon>
    </lineage>
</organism>
<protein>
    <submittedName>
        <fullName evidence="1">Uncharacterized protein</fullName>
    </submittedName>
</protein>
<evidence type="ECO:0000313" key="2">
    <source>
        <dbReference type="Proteomes" id="UP001057452"/>
    </source>
</evidence>
<name>A0ACB9VQT0_CHAAC</name>
<evidence type="ECO:0000313" key="1">
    <source>
        <dbReference type="EMBL" id="KAI4802138.1"/>
    </source>
</evidence>
<proteinExistence type="predicted"/>
<feature type="non-terminal residue" evidence="1">
    <location>
        <position position="60"/>
    </location>
</feature>
<comment type="caution">
    <text evidence="1">The sequence shown here is derived from an EMBL/GenBank/DDBJ whole genome shotgun (WGS) entry which is preliminary data.</text>
</comment>
<gene>
    <name evidence="1" type="ORF">KUCAC02_019995</name>
</gene>
<dbReference type="EMBL" id="CM043808">
    <property type="protein sequence ID" value="KAI4802138.1"/>
    <property type="molecule type" value="Genomic_DNA"/>
</dbReference>
<reference evidence="1" key="1">
    <citation type="submission" date="2022-05" db="EMBL/GenBank/DDBJ databases">
        <title>Chromosome-level genome of Chaenocephalus aceratus.</title>
        <authorList>
            <person name="Park H."/>
        </authorList>
    </citation>
    <scope>NUCLEOTIDE SEQUENCE</scope>
    <source>
        <strain evidence="1">KU_202001</strain>
    </source>
</reference>
<sequence length="60" mass="6593">MQLLESLLGIRRETGESSGGRGAEKDPNKRTSETVGIEGEDGESQTRRAFSRARGRNKTE</sequence>
<dbReference type="Proteomes" id="UP001057452">
    <property type="component" value="Chromosome 24"/>
</dbReference>
<keyword evidence="2" id="KW-1185">Reference proteome</keyword>